<gene>
    <name evidence="2" type="ORF">V6N11_042103</name>
</gene>
<feature type="region of interest" description="Disordered" evidence="1">
    <location>
        <begin position="43"/>
        <end position="87"/>
    </location>
</feature>
<dbReference type="PANTHER" id="PTHR47594">
    <property type="entry name" value="PPR CONTAINING PLANT-LIKE PROTEIN"/>
    <property type="match status" value="1"/>
</dbReference>
<name>A0ABR2QW09_9ROSI</name>
<evidence type="ECO:0000313" key="3">
    <source>
        <dbReference type="Proteomes" id="UP001396334"/>
    </source>
</evidence>
<keyword evidence="3" id="KW-1185">Reference proteome</keyword>
<accession>A0ABR2QW09</accession>
<reference evidence="2 3" key="1">
    <citation type="journal article" date="2024" name="G3 (Bethesda)">
        <title>Genome assembly of Hibiscus sabdariffa L. provides insights into metabolisms of medicinal natural products.</title>
        <authorList>
            <person name="Kim T."/>
        </authorList>
    </citation>
    <scope>NUCLEOTIDE SEQUENCE [LARGE SCALE GENOMIC DNA]</scope>
    <source>
        <strain evidence="2">TK-2024</strain>
        <tissue evidence="2">Old leaves</tissue>
    </source>
</reference>
<dbReference type="Gene3D" id="1.25.40.10">
    <property type="entry name" value="Tetratricopeptide repeat domain"/>
    <property type="match status" value="1"/>
</dbReference>
<sequence length="204" mass="20838">MLRKTVIQTLLGIASYLWGMDDFWEAIGLGSATESAVNGNGKGAGASANGNGNGNGKGKAPGAGPDGNGKGGPDGNGKAAAADAEAKANGDAADAEAKAKGDAAAAEAKAKGDAAAAGANLLKPKAIIITMNDRSKNRKPLQKGRNLGIEAIQAVQPLKRANHNNSFSELERVFDSKFCRLLKLDMIVVLRQNECLLALKVSLS</sequence>
<dbReference type="PANTHER" id="PTHR47594:SF4">
    <property type="entry name" value="OS04G0475500 PROTEIN"/>
    <property type="match status" value="1"/>
</dbReference>
<proteinExistence type="predicted"/>
<protein>
    <submittedName>
        <fullName evidence="2">Uncharacterized protein</fullName>
    </submittedName>
</protein>
<evidence type="ECO:0000256" key="1">
    <source>
        <dbReference type="SAM" id="MobiDB-lite"/>
    </source>
</evidence>
<dbReference type="Proteomes" id="UP001396334">
    <property type="component" value="Unassembled WGS sequence"/>
</dbReference>
<feature type="compositionally biased region" description="Gly residues" evidence="1">
    <location>
        <begin position="51"/>
        <end position="75"/>
    </location>
</feature>
<comment type="caution">
    <text evidence="2">The sequence shown here is derived from an EMBL/GenBank/DDBJ whole genome shotgun (WGS) entry which is preliminary data.</text>
</comment>
<dbReference type="InterPro" id="IPR044190">
    <property type="entry name" value="THA8-like"/>
</dbReference>
<evidence type="ECO:0000313" key="2">
    <source>
        <dbReference type="EMBL" id="KAK9004641.1"/>
    </source>
</evidence>
<feature type="compositionally biased region" description="Low complexity" evidence="1">
    <location>
        <begin position="76"/>
        <end position="87"/>
    </location>
</feature>
<organism evidence="2 3">
    <name type="scientific">Hibiscus sabdariffa</name>
    <name type="common">roselle</name>
    <dbReference type="NCBI Taxonomy" id="183260"/>
    <lineage>
        <taxon>Eukaryota</taxon>
        <taxon>Viridiplantae</taxon>
        <taxon>Streptophyta</taxon>
        <taxon>Embryophyta</taxon>
        <taxon>Tracheophyta</taxon>
        <taxon>Spermatophyta</taxon>
        <taxon>Magnoliopsida</taxon>
        <taxon>eudicotyledons</taxon>
        <taxon>Gunneridae</taxon>
        <taxon>Pentapetalae</taxon>
        <taxon>rosids</taxon>
        <taxon>malvids</taxon>
        <taxon>Malvales</taxon>
        <taxon>Malvaceae</taxon>
        <taxon>Malvoideae</taxon>
        <taxon>Hibiscus</taxon>
    </lineage>
</organism>
<dbReference type="InterPro" id="IPR011990">
    <property type="entry name" value="TPR-like_helical_dom_sf"/>
</dbReference>
<dbReference type="EMBL" id="JBBPBN010000030">
    <property type="protein sequence ID" value="KAK9004641.1"/>
    <property type="molecule type" value="Genomic_DNA"/>
</dbReference>